<dbReference type="GO" id="GO:0003700">
    <property type="term" value="F:DNA-binding transcription factor activity"/>
    <property type="evidence" value="ECO:0007669"/>
    <property type="project" value="InterPro"/>
</dbReference>
<gene>
    <name evidence="15" type="ORF">DF185_15455</name>
</gene>
<comment type="subunit">
    <text evidence="3">Homodimer.</text>
</comment>
<dbReference type="RefSeq" id="WP_110361664.1">
    <property type="nucleotide sequence ID" value="NZ_QFLI01000007.1"/>
</dbReference>
<dbReference type="InterPro" id="IPR036390">
    <property type="entry name" value="WH_DNA-bd_sf"/>
</dbReference>
<dbReference type="Proteomes" id="UP000248079">
    <property type="component" value="Unassembled WGS sequence"/>
</dbReference>
<dbReference type="GO" id="GO:0005737">
    <property type="term" value="C:cytoplasm"/>
    <property type="evidence" value="ECO:0007669"/>
    <property type="project" value="UniProtKB-SubCell"/>
</dbReference>
<evidence type="ECO:0000256" key="9">
    <source>
        <dbReference type="ARBA" id="ARBA00023159"/>
    </source>
</evidence>
<keyword evidence="16" id="KW-1185">Reference proteome</keyword>
<evidence type="ECO:0000256" key="4">
    <source>
        <dbReference type="ARBA" id="ARBA00022386"/>
    </source>
</evidence>
<dbReference type="SMART" id="SM00529">
    <property type="entry name" value="HTH_DTXR"/>
    <property type="match status" value="1"/>
</dbReference>
<accession>A0A2V3ZTU7</accession>
<evidence type="ECO:0000256" key="3">
    <source>
        <dbReference type="ARBA" id="ARBA00011738"/>
    </source>
</evidence>
<evidence type="ECO:0000259" key="14">
    <source>
        <dbReference type="PROSITE" id="PS50944"/>
    </source>
</evidence>
<protein>
    <recommendedName>
        <fullName evidence="4">Transcriptional regulator MntR</fullName>
    </recommendedName>
    <alternativeName>
        <fullName evidence="13">Manganese transport regulator</fullName>
    </alternativeName>
</protein>
<organism evidence="15 16">
    <name type="scientific">Marinifilum breve</name>
    <dbReference type="NCBI Taxonomy" id="2184082"/>
    <lineage>
        <taxon>Bacteria</taxon>
        <taxon>Pseudomonadati</taxon>
        <taxon>Bacteroidota</taxon>
        <taxon>Bacteroidia</taxon>
        <taxon>Marinilabiliales</taxon>
        <taxon>Marinifilaceae</taxon>
    </lineage>
</organism>
<keyword evidence="5" id="KW-0963">Cytoplasm</keyword>
<dbReference type="InterPro" id="IPR050536">
    <property type="entry name" value="DtxR_MntR_Metal-Reg"/>
</dbReference>
<comment type="similarity">
    <text evidence="2">Belongs to the DtxR/MntR family.</text>
</comment>
<dbReference type="PANTHER" id="PTHR33238">
    <property type="entry name" value="IRON (METAL) DEPENDENT REPRESSOR, DTXR FAMILY"/>
    <property type="match status" value="1"/>
</dbReference>
<dbReference type="InterPro" id="IPR036388">
    <property type="entry name" value="WH-like_DNA-bd_sf"/>
</dbReference>
<dbReference type="SUPFAM" id="SSF47979">
    <property type="entry name" value="Iron-dependent repressor protein, dimerization domain"/>
    <property type="match status" value="1"/>
</dbReference>
<evidence type="ECO:0000256" key="7">
    <source>
        <dbReference type="ARBA" id="ARBA00023015"/>
    </source>
</evidence>
<evidence type="ECO:0000256" key="2">
    <source>
        <dbReference type="ARBA" id="ARBA00007871"/>
    </source>
</evidence>
<evidence type="ECO:0000313" key="15">
    <source>
        <dbReference type="EMBL" id="PXX98773.1"/>
    </source>
</evidence>
<keyword evidence="6" id="KW-0678">Repressor</keyword>
<keyword evidence="10" id="KW-0804">Transcription</keyword>
<dbReference type="Gene3D" id="2.30.30.90">
    <property type="match status" value="1"/>
</dbReference>
<dbReference type="PANTHER" id="PTHR33238:SF11">
    <property type="entry name" value="TRANSCRIPTIONAL REGULATOR MNTR"/>
    <property type="match status" value="1"/>
</dbReference>
<dbReference type="InterPro" id="IPR022689">
    <property type="entry name" value="Iron_dep_repressor"/>
</dbReference>
<dbReference type="OrthoDB" id="9791355at2"/>
<evidence type="ECO:0000313" key="16">
    <source>
        <dbReference type="Proteomes" id="UP000248079"/>
    </source>
</evidence>
<keyword evidence="7" id="KW-0805">Transcription regulation</keyword>
<dbReference type="PROSITE" id="PS50944">
    <property type="entry name" value="HTH_DTXR"/>
    <property type="match status" value="1"/>
</dbReference>
<evidence type="ECO:0000256" key="6">
    <source>
        <dbReference type="ARBA" id="ARBA00022491"/>
    </source>
</evidence>
<dbReference type="InterPro" id="IPR007167">
    <property type="entry name" value="Fe-transptr_FeoA-like"/>
</dbReference>
<comment type="caution">
    <text evidence="15">The sequence shown here is derived from an EMBL/GenBank/DDBJ whole genome shotgun (WGS) entry which is preliminary data.</text>
</comment>
<dbReference type="Pfam" id="PF01325">
    <property type="entry name" value="Fe_dep_repress"/>
    <property type="match status" value="1"/>
</dbReference>
<reference evidence="15 16" key="1">
    <citation type="submission" date="2018-05" db="EMBL/GenBank/DDBJ databases">
        <title>Marinifilum breve JC075T sp. nov., a marine bacterium isolated from Yongle Blue Hole in the South China Sea.</title>
        <authorList>
            <person name="Fu T."/>
        </authorList>
    </citation>
    <scope>NUCLEOTIDE SEQUENCE [LARGE SCALE GENOMIC DNA]</scope>
    <source>
        <strain evidence="15 16">JC075</strain>
    </source>
</reference>
<evidence type="ECO:0000256" key="10">
    <source>
        <dbReference type="ARBA" id="ARBA00023163"/>
    </source>
</evidence>
<dbReference type="GO" id="GO:0046983">
    <property type="term" value="F:protein dimerization activity"/>
    <property type="evidence" value="ECO:0007669"/>
    <property type="project" value="InterPro"/>
</dbReference>
<dbReference type="SUPFAM" id="SSF46785">
    <property type="entry name" value="Winged helix' DNA-binding domain"/>
    <property type="match status" value="1"/>
</dbReference>
<keyword evidence="9" id="KW-0010">Activator</keyword>
<proteinExistence type="inferred from homology"/>
<dbReference type="InterPro" id="IPR036421">
    <property type="entry name" value="Fe_dep_repressor_sf"/>
</dbReference>
<dbReference type="Pfam" id="PF04023">
    <property type="entry name" value="FeoA"/>
    <property type="match status" value="1"/>
</dbReference>
<dbReference type="Pfam" id="PF02742">
    <property type="entry name" value="Fe_dep_repr_C"/>
    <property type="match status" value="1"/>
</dbReference>
<dbReference type="EMBL" id="QFLI01000007">
    <property type="protein sequence ID" value="PXX98773.1"/>
    <property type="molecule type" value="Genomic_DNA"/>
</dbReference>
<dbReference type="Gene3D" id="1.10.10.10">
    <property type="entry name" value="Winged helix-like DNA-binding domain superfamily/Winged helix DNA-binding domain"/>
    <property type="match status" value="1"/>
</dbReference>
<dbReference type="GO" id="GO:0046914">
    <property type="term" value="F:transition metal ion binding"/>
    <property type="evidence" value="ECO:0007669"/>
    <property type="project" value="InterPro"/>
</dbReference>
<dbReference type="InterPro" id="IPR022687">
    <property type="entry name" value="HTH_DTXR"/>
</dbReference>
<evidence type="ECO:0000256" key="12">
    <source>
        <dbReference type="ARBA" id="ARBA00025185"/>
    </source>
</evidence>
<dbReference type="InterPro" id="IPR001367">
    <property type="entry name" value="Fe_dep_repressor"/>
</dbReference>
<dbReference type="InterPro" id="IPR038157">
    <property type="entry name" value="FeoA_core_dom"/>
</dbReference>
<name>A0A2V3ZTU7_9BACT</name>
<keyword evidence="8" id="KW-0238">DNA-binding</keyword>
<sequence length="221" mass="25786">MSASIENFLKTIYSFRNLEARDTKPGSIAKALGISNAAATDMARKLSEKDLLEYRKYQPLQLTPKGERFALQVIRKHRLWETFLYRTFDMSLLEIHNEAELLEHATSDRMAEILWNYLEKPSFDPHGDPIPNGYGFVDFEKDSKVLFKAEEGQEYRIIRLVSNDEEFYNFCCDNKIEIDNEIKVAKQYSKNQLTEISILGRQIVIPKEFSNNIYVTKVNEQ</sequence>
<comment type="subcellular location">
    <subcellularLocation>
        <location evidence="1">Cytoplasm</location>
    </subcellularLocation>
</comment>
<evidence type="ECO:0000256" key="8">
    <source>
        <dbReference type="ARBA" id="ARBA00023125"/>
    </source>
</evidence>
<dbReference type="AlphaFoldDB" id="A0A2V3ZTU7"/>
<keyword evidence="11" id="KW-0464">Manganese</keyword>
<evidence type="ECO:0000256" key="5">
    <source>
        <dbReference type="ARBA" id="ARBA00022490"/>
    </source>
</evidence>
<evidence type="ECO:0000256" key="13">
    <source>
        <dbReference type="ARBA" id="ARBA00032593"/>
    </source>
</evidence>
<evidence type="ECO:0000256" key="11">
    <source>
        <dbReference type="ARBA" id="ARBA00023211"/>
    </source>
</evidence>
<feature type="domain" description="HTH dtxR-type" evidence="14">
    <location>
        <begin position="1"/>
        <end position="63"/>
    </location>
</feature>
<evidence type="ECO:0000256" key="1">
    <source>
        <dbReference type="ARBA" id="ARBA00004496"/>
    </source>
</evidence>
<comment type="function">
    <text evidence="12">In the presence of manganese, represses expression of mntH and mntS. Up-regulates expression of mntP.</text>
</comment>
<dbReference type="GO" id="GO:0003677">
    <property type="term" value="F:DNA binding"/>
    <property type="evidence" value="ECO:0007669"/>
    <property type="project" value="UniProtKB-KW"/>
</dbReference>